<feature type="compositionally biased region" description="Basic and acidic residues" evidence="1">
    <location>
        <begin position="368"/>
        <end position="401"/>
    </location>
</feature>
<dbReference type="Proteomes" id="UP000324800">
    <property type="component" value="Unassembled WGS sequence"/>
</dbReference>
<sequence>MSTNPQDALKSSLLKSTFDNPESKVIVKAEDVQQGASVDFNKIYFQPEFGKTYDIKLLPSIGEESVNTHQVYKSLPDPDRKGKTFRYISSGNSKTCSVLQLFFDLNNLQKQGDVQAEQKIKKYLGKVNEACVTVQIQASDKPEEVGIFRLFSFSNFGLNAYLAKLIDSALNPSEKDLADGEAKKEDLFNIFDSLILRLVCEKSTFPDPVTGQPREGRDFSKSKWLKKRGGAIAVWTEGEEKKTYKFSADDYKDGIFTNAEATAAFDKLAESLLHEDLSVRNWFMYTPLGHEKNTKRTNEYLESVLKKVEEIVPVIEKSSLKEIANYGRKESETEGKEGDSKTSNKDGATDIYNEAIPEELKGSTVFESKGKTKEETKPAVETKVEDEKTKDLKKILDDDDE</sequence>
<organism evidence="2 3">
    <name type="scientific">Streblomastix strix</name>
    <dbReference type="NCBI Taxonomy" id="222440"/>
    <lineage>
        <taxon>Eukaryota</taxon>
        <taxon>Metamonada</taxon>
        <taxon>Preaxostyla</taxon>
        <taxon>Oxymonadida</taxon>
        <taxon>Streblomastigidae</taxon>
        <taxon>Streblomastix</taxon>
    </lineage>
</organism>
<evidence type="ECO:0000256" key="1">
    <source>
        <dbReference type="SAM" id="MobiDB-lite"/>
    </source>
</evidence>
<accession>A0A5J4V7F5</accession>
<comment type="caution">
    <text evidence="2">The sequence shown here is derived from an EMBL/GenBank/DDBJ whole genome shotgun (WGS) entry which is preliminary data.</text>
</comment>
<evidence type="ECO:0000313" key="2">
    <source>
        <dbReference type="EMBL" id="KAA6378300.1"/>
    </source>
</evidence>
<dbReference type="EMBL" id="SNRW01009238">
    <property type="protein sequence ID" value="KAA6378300.1"/>
    <property type="molecule type" value="Genomic_DNA"/>
</dbReference>
<feature type="compositionally biased region" description="Basic and acidic residues" evidence="1">
    <location>
        <begin position="327"/>
        <end position="348"/>
    </location>
</feature>
<feature type="region of interest" description="Disordered" evidence="1">
    <location>
        <begin position="326"/>
        <end position="401"/>
    </location>
</feature>
<gene>
    <name evidence="2" type="ORF">EZS28_026173</name>
</gene>
<evidence type="ECO:0000313" key="3">
    <source>
        <dbReference type="Proteomes" id="UP000324800"/>
    </source>
</evidence>
<protein>
    <submittedName>
        <fullName evidence="2">Uncharacterized protein</fullName>
    </submittedName>
</protein>
<name>A0A5J4V7F5_9EUKA</name>
<proteinExistence type="predicted"/>
<reference evidence="2 3" key="1">
    <citation type="submission" date="2019-03" db="EMBL/GenBank/DDBJ databases">
        <title>Single cell metagenomics reveals metabolic interactions within the superorganism composed of flagellate Streblomastix strix and complex community of Bacteroidetes bacteria on its surface.</title>
        <authorList>
            <person name="Treitli S.C."/>
            <person name="Kolisko M."/>
            <person name="Husnik F."/>
            <person name="Keeling P."/>
            <person name="Hampl V."/>
        </authorList>
    </citation>
    <scope>NUCLEOTIDE SEQUENCE [LARGE SCALE GENOMIC DNA]</scope>
    <source>
        <strain evidence="2">ST1C</strain>
    </source>
</reference>
<dbReference type="AlphaFoldDB" id="A0A5J4V7F5"/>